<keyword evidence="1" id="KW-0812">Transmembrane</keyword>
<proteinExistence type="predicted"/>
<evidence type="ECO:0000256" key="1">
    <source>
        <dbReference type="SAM" id="Phobius"/>
    </source>
</evidence>
<reference evidence="2 3" key="1">
    <citation type="submission" date="2016-06" db="EMBL/GenBank/DDBJ databases">
        <title>Genome sequencing of Cryobacterium arcticum PAMC 27867.</title>
        <authorList>
            <person name="Lee J."/>
            <person name="Kim O.-S."/>
        </authorList>
    </citation>
    <scope>NUCLEOTIDE SEQUENCE [LARGE SCALE GENOMIC DNA]</scope>
    <source>
        <strain evidence="2 3">PAMC 27867</strain>
    </source>
</reference>
<dbReference type="RefSeq" id="WP_157109191.1">
    <property type="nucleotide sequence ID" value="NZ_CP016282.1"/>
</dbReference>
<dbReference type="EMBL" id="CP016282">
    <property type="protein sequence ID" value="ANP73034.1"/>
    <property type="molecule type" value="Genomic_DNA"/>
</dbReference>
<feature type="transmembrane region" description="Helical" evidence="1">
    <location>
        <begin position="25"/>
        <end position="47"/>
    </location>
</feature>
<sequence length="288" mass="32277">MTNRKATPSAINRIEVVFRSSRPDWVPIAALGLSLLAVFVTLWVAIFPSIETDNIRNDNARDYLELVISTQAHVPLSARTFTVADSDADDFAVVVSNVWNALSYAQDEREKLIAGSVVSLGEGRFEVCFPVLDVKIFGGECVEAARFEFTDQNLIQRFTVDGLMVDSVMSPTSDGHNKLTRRDDDPVDIYAAGTLRYAKTDEQVSVFYLERHPAPDRDEFTATFGAVTAQDESEEDAEIMESRFPESLRPRETSYAVIRTTQHARYLATCWTGIPDVVEKCEWTYGLQ</sequence>
<evidence type="ECO:0000313" key="3">
    <source>
        <dbReference type="Proteomes" id="UP000092582"/>
    </source>
</evidence>
<evidence type="ECO:0000313" key="2">
    <source>
        <dbReference type="EMBL" id="ANP73034.1"/>
    </source>
</evidence>
<dbReference type="AlphaFoldDB" id="A0A1B1BKG4"/>
<accession>A0A1B1BKG4</accession>
<dbReference type="KEGG" id="cart:PA27867_2082"/>
<name>A0A1B1BKG4_9MICO</name>
<organism evidence="2 3">
    <name type="scientific">Cryobacterium arcticum</name>
    <dbReference type="NCBI Taxonomy" id="670052"/>
    <lineage>
        <taxon>Bacteria</taxon>
        <taxon>Bacillati</taxon>
        <taxon>Actinomycetota</taxon>
        <taxon>Actinomycetes</taxon>
        <taxon>Micrococcales</taxon>
        <taxon>Microbacteriaceae</taxon>
        <taxon>Cryobacterium</taxon>
    </lineage>
</organism>
<dbReference type="Proteomes" id="UP000092582">
    <property type="component" value="Chromosome 1"/>
</dbReference>
<keyword evidence="1" id="KW-1133">Transmembrane helix</keyword>
<gene>
    <name evidence="2" type="ORF">PA27867_2082</name>
</gene>
<keyword evidence="3" id="KW-1185">Reference proteome</keyword>
<keyword evidence="1" id="KW-0472">Membrane</keyword>
<protein>
    <submittedName>
        <fullName evidence="2">Uncharacterized protein</fullName>
    </submittedName>
</protein>